<evidence type="ECO:0000256" key="1">
    <source>
        <dbReference type="SAM" id="MobiDB-lite"/>
    </source>
</evidence>
<accession>A0ABN9YLD6</accession>
<reference evidence="2" key="1">
    <citation type="submission" date="2023-10" db="EMBL/GenBank/DDBJ databases">
        <authorList>
            <person name="Chen Y."/>
            <person name="Shah S."/>
            <person name="Dougan E. K."/>
            <person name="Thang M."/>
            <person name="Chan C."/>
        </authorList>
    </citation>
    <scope>NUCLEOTIDE SEQUENCE [LARGE SCALE GENOMIC DNA]</scope>
</reference>
<organism evidence="2 3">
    <name type="scientific">Prorocentrum cordatum</name>
    <dbReference type="NCBI Taxonomy" id="2364126"/>
    <lineage>
        <taxon>Eukaryota</taxon>
        <taxon>Sar</taxon>
        <taxon>Alveolata</taxon>
        <taxon>Dinophyceae</taxon>
        <taxon>Prorocentrales</taxon>
        <taxon>Prorocentraceae</taxon>
        <taxon>Prorocentrum</taxon>
    </lineage>
</organism>
<feature type="compositionally biased region" description="Polar residues" evidence="1">
    <location>
        <begin position="103"/>
        <end position="118"/>
    </location>
</feature>
<keyword evidence="3" id="KW-1185">Reference proteome</keyword>
<protein>
    <submittedName>
        <fullName evidence="2">Uncharacterized protein</fullName>
    </submittedName>
</protein>
<feature type="compositionally biased region" description="Acidic residues" evidence="1">
    <location>
        <begin position="13"/>
        <end position="30"/>
    </location>
</feature>
<evidence type="ECO:0000313" key="3">
    <source>
        <dbReference type="Proteomes" id="UP001189429"/>
    </source>
</evidence>
<evidence type="ECO:0000313" key="2">
    <source>
        <dbReference type="EMBL" id="CAK0912156.1"/>
    </source>
</evidence>
<proteinExistence type="predicted"/>
<feature type="region of interest" description="Disordered" evidence="1">
    <location>
        <begin position="103"/>
        <end position="146"/>
    </location>
</feature>
<feature type="region of interest" description="Disordered" evidence="1">
    <location>
        <begin position="1"/>
        <end position="49"/>
    </location>
</feature>
<gene>
    <name evidence="2" type="ORF">PCOR1329_LOCUS85773</name>
</gene>
<dbReference type="Proteomes" id="UP001189429">
    <property type="component" value="Unassembled WGS sequence"/>
</dbReference>
<dbReference type="EMBL" id="CAUYUJ010022705">
    <property type="protein sequence ID" value="CAK0912156.1"/>
    <property type="molecule type" value="Genomic_DNA"/>
</dbReference>
<sequence>MDLRLFLPKPKEEEEDEEEEEEEEGGEEEENTRGCSGDKEKRRRRTTNDLSLRARHECGWVPVSILQTVAREERLCTILPCSGGAPMHYITDLRAAPETSALNFRQDSRGSRGTQRGTSARLPPAISHAAVGTSESGRTGLDLKLR</sequence>
<name>A0ABN9YLD6_9DINO</name>
<comment type="caution">
    <text evidence="2">The sequence shown here is derived from an EMBL/GenBank/DDBJ whole genome shotgun (WGS) entry which is preliminary data.</text>
</comment>